<dbReference type="PROSITE" id="PS50113">
    <property type="entry name" value="PAC"/>
    <property type="match status" value="1"/>
</dbReference>
<dbReference type="InterPro" id="IPR036641">
    <property type="entry name" value="HPT_dom_sf"/>
</dbReference>
<evidence type="ECO:0000256" key="8">
    <source>
        <dbReference type="ARBA" id="ARBA00022741"/>
    </source>
</evidence>
<dbReference type="InterPro" id="IPR004358">
    <property type="entry name" value="Sig_transdc_His_kin-like_C"/>
</dbReference>
<evidence type="ECO:0000313" key="24">
    <source>
        <dbReference type="EMBL" id="USR91834.1"/>
    </source>
</evidence>
<evidence type="ECO:0000256" key="3">
    <source>
        <dbReference type="ARBA" id="ARBA00012438"/>
    </source>
</evidence>
<dbReference type="EMBL" id="CP098611">
    <property type="protein sequence ID" value="USR91834.1"/>
    <property type="molecule type" value="Genomic_DNA"/>
</dbReference>
<dbReference type="Gene3D" id="3.30.450.20">
    <property type="entry name" value="PAS domain"/>
    <property type="match status" value="1"/>
</dbReference>
<dbReference type="Gene3D" id="3.30.450.40">
    <property type="match status" value="1"/>
</dbReference>
<dbReference type="PANTHER" id="PTHR45339">
    <property type="entry name" value="HYBRID SIGNAL TRANSDUCTION HISTIDINE KINASE J"/>
    <property type="match status" value="1"/>
</dbReference>
<feature type="domain" description="Response regulatory" evidence="19">
    <location>
        <begin position="1144"/>
        <end position="1261"/>
    </location>
</feature>
<organism evidence="24 25">
    <name type="scientific">Phormidium yuhuli AB48</name>
    <dbReference type="NCBI Taxonomy" id="2940671"/>
    <lineage>
        <taxon>Bacteria</taxon>
        <taxon>Bacillati</taxon>
        <taxon>Cyanobacteriota</taxon>
        <taxon>Cyanophyceae</taxon>
        <taxon>Oscillatoriophycideae</taxon>
        <taxon>Oscillatoriales</taxon>
        <taxon>Oscillatoriaceae</taxon>
        <taxon>Phormidium</taxon>
        <taxon>Phormidium yuhuli</taxon>
    </lineage>
</organism>
<keyword evidence="8" id="KW-0547">Nucleotide-binding</keyword>
<evidence type="ECO:0000259" key="23">
    <source>
        <dbReference type="PROSITE" id="PS50894"/>
    </source>
</evidence>
<dbReference type="CDD" id="cd16922">
    <property type="entry name" value="HATPase_EvgS-ArcB-TorS-like"/>
    <property type="match status" value="1"/>
</dbReference>
<dbReference type="Pfam" id="PF05228">
    <property type="entry name" value="CHASE4"/>
    <property type="match status" value="1"/>
</dbReference>
<dbReference type="PROSITE" id="PS50110">
    <property type="entry name" value="RESPONSE_REGULATORY"/>
    <property type="match status" value="2"/>
</dbReference>
<comment type="catalytic activity">
    <reaction evidence="1">
        <text>ATP + protein L-histidine = ADP + protein N-phospho-L-histidine.</text>
        <dbReference type="EC" id="2.7.13.3"/>
    </reaction>
</comment>
<keyword evidence="11 17" id="KW-1133">Transmembrane helix</keyword>
<dbReference type="CDD" id="cd00088">
    <property type="entry name" value="HPT"/>
    <property type="match status" value="1"/>
</dbReference>
<evidence type="ECO:0000256" key="9">
    <source>
        <dbReference type="ARBA" id="ARBA00022777"/>
    </source>
</evidence>
<dbReference type="CDD" id="cd00130">
    <property type="entry name" value="PAS"/>
    <property type="match status" value="1"/>
</dbReference>
<dbReference type="SMART" id="SM00091">
    <property type="entry name" value="PAS"/>
    <property type="match status" value="1"/>
</dbReference>
<dbReference type="Gene3D" id="3.30.565.10">
    <property type="entry name" value="Histidine kinase-like ATPase, C-terminal domain"/>
    <property type="match status" value="1"/>
</dbReference>
<dbReference type="InterPro" id="IPR003661">
    <property type="entry name" value="HisK_dim/P_dom"/>
</dbReference>
<dbReference type="SMART" id="SM00387">
    <property type="entry name" value="HATPase_c"/>
    <property type="match status" value="1"/>
</dbReference>
<feature type="domain" description="PAC" evidence="21">
    <location>
        <begin position="473"/>
        <end position="533"/>
    </location>
</feature>
<evidence type="ECO:0000259" key="21">
    <source>
        <dbReference type="PROSITE" id="PS50113"/>
    </source>
</evidence>
<evidence type="ECO:0000259" key="19">
    <source>
        <dbReference type="PROSITE" id="PS50110"/>
    </source>
</evidence>
<dbReference type="SUPFAM" id="SSF55785">
    <property type="entry name" value="PYP-like sensor domain (PAS domain)"/>
    <property type="match status" value="1"/>
</dbReference>
<feature type="domain" description="PAS" evidence="20">
    <location>
        <begin position="400"/>
        <end position="470"/>
    </location>
</feature>
<dbReference type="SUPFAM" id="SSF55874">
    <property type="entry name" value="ATPase domain of HSP90 chaperone/DNA topoisomerase II/histidine kinase"/>
    <property type="match status" value="1"/>
</dbReference>
<feature type="domain" description="Response regulatory" evidence="19">
    <location>
        <begin position="1004"/>
        <end position="1118"/>
    </location>
</feature>
<dbReference type="InterPro" id="IPR036097">
    <property type="entry name" value="HisK_dim/P_sf"/>
</dbReference>
<dbReference type="RefSeq" id="WP_252663863.1">
    <property type="nucleotide sequence ID" value="NZ_CP098611.1"/>
</dbReference>
<reference evidence="24" key="1">
    <citation type="submission" date="2022-06" db="EMBL/GenBank/DDBJ databases">
        <title>Genome sequence of Phormidium yuhuli AB48 isolated from an industrial photobioreactor environment.</title>
        <authorList>
            <person name="Qiu Y."/>
            <person name="Noonan A.J.C."/>
            <person name="Dofher K."/>
            <person name="Koch M."/>
            <person name="Kieft B."/>
            <person name="Lin X."/>
            <person name="Ziels R.M."/>
            <person name="Hallam S.J."/>
        </authorList>
    </citation>
    <scope>NUCLEOTIDE SEQUENCE</scope>
    <source>
        <strain evidence="24">AB48</strain>
    </source>
</reference>
<dbReference type="Pfam" id="PF00512">
    <property type="entry name" value="HisKA"/>
    <property type="match status" value="1"/>
</dbReference>
<dbReference type="SUPFAM" id="SSF47226">
    <property type="entry name" value="Histidine-containing phosphotransfer domain, HPT domain"/>
    <property type="match status" value="1"/>
</dbReference>
<feature type="transmembrane region" description="Helical" evidence="17">
    <location>
        <begin position="6"/>
        <end position="31"/>
    </location>
</feature>
<dbReference type="Gene3D" id="6.10.340.10">
    <property type="match status" value="1"/>
</dbReference>
<dbReference type="CDD" id="cd00082">
    <property type="entry name" value="HisKA"/>
    <property type="match status" value="1"/>
</dbReference>
<dbReference type="Pfam" id="PF01627">
    <property type="entry name" value="Hpt"/>
    <property type="match status" value="1"/>
</dbReference>
<feature type="domain" description="Histidine kinase" evidence="18">
    <location>
        <begin position="723"/>
        <end position="951"/>
    </location>
</feature>
<evidence type="ECO:0000313" key="25">
    <source>
        <dbReference type="Proteomes" id="UP001056708"/>
    </source>
</evidence>
<keyword evidence="12" id="KW-0902">Two-component regulatory system</keyword>
<dbReference type="Gene3D" id="1.20.120.160">
    <property type="entry name" value="HPT domain"/>
    <property type="match status" value="1"/>
</dbReference>
<dbReference type="InterPro" id="IPR003594">
    <property type="entry name" value="HATPase_dom"/>
</dbReference>
<dbReference type="Gene3D" id="1.10.287.130">
    <property type="match status" value="1"/>
</dbReference>
<name>A0ABY5ARJ2_9CYAN</name>
<keyword evidence="10" id="KW-0067">ATP-binding</keyword>
<dbReference type="Pfam" id="PF02518">
    <property type="entry name" value="HATPase_c"/>
    <property type="match status" value="1"/>
</dbReference>
<comment type="subcellular location">
    <subcellularLocation>
        <location evidence="2">Cell membrane</location>
        <topology evidence="2">Multi-pass membrane protein</topology>
    </subcellularLocation>
</comment>
<evidence type="ECO:0000256" key="4">
    <source>
        <dbReference type="ARBA" id="ARBA00022475"/>
    </source>
</evidence>
<evidence type="ECO:0000259" key="22">
    <source>
        <dbReference type="PROSITE" id="PS50885"/>
    </source>
</evidence>
<evidence type="ECO:0000256" key="7">
    <source>
        <dbReference type="ARBA" id="ARBA00022692"/>
    </source>
</evidence>
<dbReference type="PROSITE" id="PS50885">
    <property type="entry name" value="HAMP"/>
    <property type="match status" value="1"/>
</dbReference>
<dbReference type="InterPro" id="IPR011006">
    <property type="entry name" value="CheY-like_superfamily"/>
</dbReference>
<dbReference type="InterPro" id="IPR029016">
    <property type="entry name" value="GAF-like_dom_sf"/>
</dbReference>
<dbReference type="PROSITE" id="PS50109">
    <property type="entry name" value="HIS_KIN"/>
    <property type="match status" value="1"/>
</dbReference>
<dbReference type="NCBIfam" id="TIGR00229">
    <property type="entry name" value="sensory_box"/>
    <property type="match status" value="1"/>
</dbReference>
<protein>
    <recommendedName>
        <fullName evidence="3">histidine kinase</fullName>
        <ecNumber evidence="3">2.7.13.3</ecNumber>
    </recommendedName>
</protein>
<dbReference type="InterPro" id="IPR036890">
    <property type="entry name" value="HATPase_C_sf"/>
</dbReference>
<dbReference type="Pfam" id="PF08447">
    <property type="entry name" value="PAS_3"/>
    <property type="match status" value="1"/>
</dbReference>
<keyword evidence="5 15" id="KW-0597">Phosphoprotein</keyword>
<dbReference type="SUPFAM" id="SSF52172">
    <property type="entry name" value="CheY-like"/>
    <property type="match status" value="2"/>
</dbReference>
<dbReference type="InterPro" id="IPR003018">
    <property type="entry name" value="GAF"/>
</dbReference>
<dbReference type="Pfam" id="PF00672">
    <property type="entry name" value="HAMP"/>
    <property type="match status" value="1"/>
</dbReference>
<evidence type="ECO:0000256" key="15">
    <source>
        <dbReference type="PROSITE-ProRule" id="PRU00169"/>
    </source>
</evidence>
<keyword evidence="4" id="KW-1003">Cell membrane</keyword>
<dbReference type="Proteomes" id="UP001056708">
    <property type="component" value="Chromosome"/>
</dbReference>
<proteinExistence type="predicted"/>
<evidence type="ECO:0000256" key="10">
    <source>
        <dbReference type="ARBA" id="ARBA00022840"/>
    </source>
</evidence>
<dbReference type="Gene3D" id="3.40.50.2300">
    <property type="match status" value="2"/>
</dbReference>
<dbReference type="SMART" id="SM00065">
    <property type="entry name" value="GAF"/>
    <property type="match status" value="1"/>
</dbReference>
<dbReference type="CDD" id="cd17546">
    <property type="entry name" value="REC_hyHK_CKI1_RcsC-like"/>
    <property type="match status" value="2"/>
</dbReference>
<keyword evidence="25" id="KW-1185">Reference proteome</keyword>
<dbReference type="PROSITE" id="PS50894">
    <property type="entry name" value="HPT"/>
    <property type="match status" value="1"/>
</dbReference>
<keyword evidence="13 17" id="KW-0472">Membrane</keyword>
<dbReference type="SMART" id="SM00448">
    <property type="entry name" value="REC"/>
    <property type="match status" value="2"/>
</dbReference>
<feature type="domain" description="HAMP" evidence="22">
    <location>
        <begin position="342"/>
        <end position="395"/>
    </location>
</feature>
<dbReference type="InterPro" id="IPR005467">
    <property type="entry name" value="His_kinase_dom"/>
</dbReference>
<feature type="domain" description="HPt" evidence="23">
    <location>
        <begin position="1305"/>
        <end position="1398"/>
    </location>
</feature>
<dbReference type="SMART" id="SM00304">
    <property type="entry name" value="HAMP"/>
    <property type="match status" value="1"/>
</dbReference>
<dbReference type="InterPro" id="IPR001789">
    <property type="entry name" value="Sig_transdc_resp-reg_receiver"/>
</dbReference>
<dbReference type="InterPro" id="IPR008207">
    <property type="entry name" value="Sig_transdc_His_kin_Hpt_dom"/>
</dbReference>
<dbReference type="SUPFAM" id="SSF47384">
    <property type="entry name" value="Homodimeric domain of signal transducing histidine kinase"/>
    <property type="match status" value="1"/>
</dbReference>
<feature type="region of interest" description="Disordered" evidence="16">
    <location>
        <begin position="1397"/>
        <end position="1416"/>
    </location>
</feature>
<accession>A0ABY5ARJ2</accession>
<feature type="compositionally biased region" description="Polar residues" evidence="16">
    <location>
        <begin position="1405"/>
        <end position="1416"/>
    </location>
</feature>
<dbReference type="Pfam" id="PF00072">
    <property type="entry name" value="Response_reg"/>
    <property type="match status" value="2"/>
</dbReference>
<dbReference type="InterPro" id="IPR013655">
    <property type="entry name" value="PAS_fold_3"/>
</dbReference>
<evidence type="ECO:0000256" key="1">
    <source>
        <dbReference type="ARBA" id="ARBA00000085"/>
    </source>
</evidence>
<feature type="modified residue" description="4-aspartylphosphate" evidence="15">
    <location>
        <position position="1054"/>
    </location>
</feature>
<dbReference type="Pfam" id="PF01590">
    <property type="entry name" value="GAF"/>
    <property type="match status" value="1"/>
</dbReference>
<evidence type="ECO:0000256" key="14">
    <source>
        <dbReference type="PROSITE-ProRule" id="PRU00110"/>
    </source>
</evidence>
<dbReference type="CDD" id="cd06225">
    <property type="entry name" value="HAMP"/>
    <property type="match status" value="1"/>
</dbReference>
<feature type="modified residue" description="Phosphohistidine" evidence="14">
    <location>
        <position position="1344"/>
    </location>
</feature>
<dbReference type="SMART" id="SM00073">
    <property type="entry name" value="HPT"/>
    <property type="match status" value="1"/>
</dbReference>
<dbReference type="InterPro" id="IPR000700">
    <property type="entry name" value="PAS-assoc_C"/>
</dbReference>
<dbReference type="InterPro" id="IPR003660">
    <property type="entry name" value="HAMP_dom"/>
</dbReference>
<evidence type="ECO:0000256" key="6">
    <source>
        <dbReference type="ARBA" id="ARBA00022679"/>
    </source>
</evidence>
<dbReference type="SUPFAM" id="SSF55781">
    <property type="entry name" value="GAF domain-like"/>
    <property type="match status" value="1"/>
</dbReference>
<dbReference type="InterPro" id="IPR035965">
    <property type="entry name" value="PAS-like_dom_sf"/>
</dbReference>
<evidence type="ECO:0000256" key="13">
    <source>
        <dbReference type="ARBA" id="ARBA00023136"/>
    </source>
</evidence>
<evidence type="ECO:0000256" key="2">
    <source>
        <dbReference type="ARBA" id="ARBA00004651"/>
    </source>
</evidence>
<dbReference type="InterPro" id="IPR000014">
    <property type="entry name" value="PAS"/>
</dbReference>
<evidence type="ECO:0000256" key="11">
    <source>
        <dbReference type="ARBA" id="ARBA00022989"/>
    </source>
</evidence>
<evidence type="ECO:0000256" key="16">
    <source>
        <dbReference type="SAM" id="MobiDB-lite"/>
    </source>
</evidence>
<dbReference type="InterPro" id="IPR007892">
    <property type="entry name" value="CHASE4"/>
</dbReference>
<dbReference type="PANTHER" id="PTHR45339:SF1">
    <property type="entry name" value="HYBRID SIGNAL TRANSDUCTION HISTIDINE KINASE J"/>
    <property type="match status" value="1"/>
</dbReference>
<dbReference type="SMART" id="SM00388">
    <property type="entry name" value="HisKA"/>
    <property type="match status" value="1"/>
</dbReference>
<dbReference type="PRINTS" id="PR00344">
    <property type="entry name" value="BCTRLSENSOR"/>
</dbReference>
<keyword evidence="7 17" id="KW-0812">Transmembrane</keyword>
<dbReference type="PROSITE" id="PS50112">
    <property type="entry name" value="PAS"/>
    <property type="match status" value="1"/>
</dbReference>
<evidence type="ECO:0000259" key="18">
    <source>
        <dbReference type="PROSITE" id="PS50109"/>
    </source>
</evidence>
<evidence type="ECO:0000256" key="17">
    <source>
        <dbReference type="SAM" id="Phobius"/>
    </source>
</evidence>
<dbReference type="EC" id="2.7.13.3" evidence="3"/>
<evidence type="ECO:0000256" key="5">
    <source>
        <dbReference type="ARBA" id="ARBA00022553"/>
    </source>
</evidence>
<sequence>MKLRTKTLLIVGAALVALNITIYAISSLILLRDFTHLEQQYVYQDITHALHAVDNELSSLNTIARDYAEWDDTYEFIKTGNRDYVRSNLIDSTFSYLNLNFMVFVDTQGQIRFQKAYDRTHSRSIPLPEGLEPFLDPNQPEHSLLISDTVDDGIQGLIELQGEPFAVAARPIVTSQVTGPLRGTLIVGRHFDQGAIARLAQQTQLSLDLYPRPNSPLPADVQQAWQELLNPSQPQSPLFEIPSSLQKSASEFDVQLALDTFNENSGQRQPRFRWPYLPLPPGERIAGYTLLRDLQDAPIRLLRVNAPRAIYQQGQISIRYFSLALLSVGLIFSGLTLLLIEKLVLSPLSQLSESMNQLKQTADPQQRLPSVGEDELSSLADTINEMLDALGRSQSERQETEQRYRLMAENSTDLIARQNTDGQFLYASPAAEVLLGYKPEELINRYARDLIHPLDRDTFNYSTAEVLTTNGSLTLSYRIRHKNGHYIWFETTSRAFGQDKKGLNRTSDSPIREIISVSRDITERKLAEEDLRESEASIRAIYKVTSSRHLNFRERLQGLLELGRQRFGMEIAILSRIQDENFEVLEVQCPQTPPGPVSHPLIPGQRLPLAETYCFRTVEANDPLYFEFLLMYGTHVPPKYGPFRIQAYIGTPVIVAGEVYGTLSFSSRTPLHDPFKPVDREILKLMAQWIGGEIERQETAADLAETRDRALAATQAKSEFLATMSHEIRTPMNAVIGMTGLLLDTELSLEQRDFVETIRSSGDTLLTIINDILDFSKIESGKLELEQHPFDLRACVEQSLDLLASKATGKGLELAYLMSNDTPQHICGDVTRVRQILVNLLSNAVKFTDEGEVVISMTAESVECSLECNDTCTSPAPETEIRESLDFPYYRIQFAVRDTGIGIQSDRMHRLFRSFSQVDSSTTRQYGGTGLGLAISKRLAEMMGGVMWVESMGHTTGDCPSDFELTTGSEDPGSVFYFTLIAPQAPQVPLVKSLRHRVELRDKRLLVVDDNATNRKILSLATQSWGMETLAVADGRTALEVVQDHPPFDLAILDMQMPEMDGVTLAQRLQGLEVMKDVPLIILTSMGTEVQGLQVQLAALLNKPIKQSQLYDILVGVLSGEPVEREYEKTPKLDGHLADRLPLKILVAEDNAVNQKVATQTLARMGYRADVVGNGLEVLDALTRQHYDVVLMDVQMPVMDGLESSRRICKKWAKPRRPYLIAVTANAMQGDREDCIAAGMDDYISKPIRINELIQALSRCPVTGTVSLKAFAADPESSERREVQEKAPEASLPVLNQKILDDLRDIEALEELVDLYLQETPQLLEGVETAIAEQNSQQLRQSAHSLKSTSAALGANPLSDLGQELEEKGKAGDFTGVNELWDRLVQQYDRTVDALQAAKGEEPSPDSQEQELTINN</sequence>
<evidence type="ECO:0000256" key="12">
    <source>
        <dbReference type="ARBA" id="ARBA00023012"/>
    </source>
</evidence>
<keyword evidence="9" id="KW-0418">Kinase</keyword>
<feature type="modified residue" description="4-aspartylphosphate" evidence="15">
    <location>
        <position position="1193"/>
    </location>
</feature>
<evidence type="ECO:0000259" key="20">
    <source>
        <dbReference type="PROSITE" id="PS50112"/>
    </source>
</evidence>
<gene>
    <name evidence="24" type="ORF">NEA10_03655</name>
</gene>
<keyword evidence="6" id="KW-0808">Transferase</keyword>